<feature type="transmembrane region" description="Helical" evidence="11">
    <location>
        <begin position="237"/>
        <end position="261"/>
    </location>
</feature>
<protein>
    <submittedName>
        <fullName evidence="13">Sodium/hydrogen exchanger 7</fullName>
    </submittedName>
</protein>
<dbReference type="OrthoDB" id="441412at2759"/>
<dbReference type="GO" id="GO:0098719">
    <property type="term" value="P:sodium ion import across plasma membrane"/>
    <property type="evidence" value="ECO:0007669"/>
    <property type="project" value="TreeGrafter"/>
</dbReference>
<evidence type="ECO:0000259" key="12">
    <source>
        <dbReference type="Pfam" id="PF00999"/>
    </source>
</evidence>
<evidence type="ECO:0000256" key="4">
    <source>
        <dbReference type="ARBA" id="ARBA00022692"/>
    </source>
</evidence>
<evidence type="ECO:0000256" key="3">
    <source>
        <dbReference type="ARBA" id="ARBA00022475"/>
    </source>
</evidence>
<feature type="transmembrane region" description="Helical" evidence="11">
    <location>
        <begin position="439"/>
        <end position="460"/>
    </location>
</feature>
<keyword evidence="2" id="KW-0813">Transport</keyword>
<evidence type="ECO:0000256" key="11">
    <source>
        <dbReference type="SAM" id="Phobius"/>
    </source>
</evidence>
<comment type="caution">
    <text evidence="13">The sequence shown here is derived from an EMBL/GenBank/DDBJ whole genome shotgun (WGS) entry which is preliminary data.</text>
</comment>
<dbReference type="Pfam" id="PF00999">
    <property type="entry name" value="Na_H_Exchanger"/>
    <property type="match status" value="1"/>
</dbReference>
<evidence type="ECO:0000256" key="10">
    <source>
        <dbReference type="SAM" id="MobiDB-lite"/>
    </source>
</evidence>
<feature type="transmembrane region" description="Helical" evidence="11">
    <location>
        <begin position="394"/>
        <end position="418"/>
    </location>
</feature>
<keyword evidence="9" id="KW-0739">Sodium transport</keyword>
<evidence type="ECO:0000256" key="7">
    <source>
        <dbReference type="ARBA" id="ARBA00023065"/>
    </source>
</evidence>
<feature type="domain" description="Cation/H+ exchanger transmembrane" evidence="12">
    <location>
        <begin position="156"/>
        <end position="463"/>
    </location>
</feature>
<keyword evidence="6" id="KW-0915">Sodium</keyword>
<keyword evidence="14" id="KW-1185">Reference proteome</keyword>
<dbReference type="PANTHER" id="PTHR10110:SF86">
    <property type="entry name" value="SODIUM_HYDROGEN EXCHANGER 7"/>
    <property type="match status" value="1"/>
</dbReference>
<dbReference type="Proteomes" id="UP000192578">
    <property type="component" value="Unassembled WGS sequence"/>
</dbReference>
<keyword evidence="7" id="KW-0406">Ion transport</keyword>
<dbReference type="PANTHER" id="PTHR10110">
    <property type="entry name" value="SODIUM/HYDROGEN EXCHANGER"/>
    <property type="match status" value="1"/>
</dbReference>
<feature type="region of interest" description="Disordered" evidence="10">
    <location>
        <begin position="30"/>
        <end position="72"/>
    </location>
</feature>
<feature type="transmembrane region" description="Helical" evidence="11">
    <location>
        <begin position="201"/>
        <end position="225"/>
    </location>
</feature>
<dbReference type="InterPro" id="IPR018422">
    <property type="entry name" value="Cation/H_exchanger_CPA1"/>
</dbReference>
<evidence type="ECO:0000256" key="6">
    <source>
        <dbReference type="ARBA" id="ARBA00023053"/>
    </source>
</evidence>
<evidence type="ECO:0000256" key="9">
    <source>
        <dbReference type="ARBA" id="ARBA00023201"/>
    </source>
</evidence>
<accession>A0A1W0WCW5</accession>
<comment type="subcellular location">
    <subcellularLocation>
        <location evidence="1">Cell membrane</location>
        <topology evidence="1">Multi-pass membrane protein</topology>
    </subcellularLocation>
</comment>
<keyword evidence="5 11" id="KW-1133">Transmembrane helix</keyword>
<organism evidence="13 14">
    <name type="scientific">Hypsibius exemplaris</name>
    <name type="common">Freshwater tardigrade</name>
    <dbReference type="NCBI Taxonomy" id="2072580"/>
    <lineage>
        <taxon>Eukaryota</taxon>
        <taxon>Metazoa</taxon>
        <taxon>Ecdysozoa</taxon>
        <taxon>Tardigrada</taxon>
        <taxon>Eutardigrada</taxon>
        <taxon>Parachela</taxon>
        <taxon>Hypsibioidea</taxon>
        <taxon>Hypsibiidae</taxon>
        <taxon>Hypsibius</taxon>
    </lineage>
</organism>
<name>A0A1W0WCW5_HYPEX</name>
<feature type="transmembrane region" description="Helical" evidence="11">
    <location>
        <begin position="144"/>
        <end position="161"/>
    </location>
</feature>
<dbReference type="Gene3D" id="6.10.140.1330">
    <property type="match status" value="1"/>
</dbReference>
<feature type="transmembrane region" description="Helical" evidence="11">
    <location>
        <begin position="281"/>
        <end position="301"/>
    </location>
</feature>
<keyword evidence="8 11" id="KW-0472">Membrane</keyword>
<feature type="compositionally biased region" description="Low complexity" evidence="10">
    <location>
        <begin position="110"/>
        <end position="121"/>
    </location>
</feature>
<gene>
    <name evidence="13" type="ORF">BV898_12708</name>
</gene>
<proteinExistence type="predicted"/>
<feature type="transmembrane region" description="Helical" evidence="11">
    <location>
        <begin position="356"/>
        <end position="374"/>
    </location>
</feature>
<dbReference type="EMBL" id="MTYJ01000131">
    <property type="protein sequence ID" value="OQV13051.1"/>
    <property type="molecule type" value="Genomic_DNA"/>
</dbReference>
<dbReference type="GO" id="GO:0005886">
    <property type="term" value="C:plasma membrane"/>
    <property type="evidence" value="ECO:0007669"/>
    <property type="project" value="UniProtKB-SubCell"/>
</dbReference>
<dbReference type="GO" id="GO:0051453">
    <property type="term" value="P:regulation of intracellular pH"/>
    <property type="evidence" value="ECO:0007669"/>
    <property type="project" value="TreeGrafter"/>
</dbReference>
<feature type="compositionally biased region" description="Polar residues" evidence="10">
    <location>
        <begin position="49"/>
        <end position="65"/>
    </location>
</feature>
<dbReference type="InterPro" id="IPR006153">
    <property type="entry name" value="Cation/H_exchanger_TM"/>
</dbReference>
<keyword evidence="3" id="KW-1003">Cell membrane</keyword>
<reference evidence="14" key="1">
    <citation type="submission" date="2017-01" db="EMBL/GenBank/DDBJ databases">
        <title>Comparative genomics of anhydrobiosis in the tardigrade Hypsibius dujardini.</title>
        <authorList>
            <person name="Yoshida Y."/>
            <person name="Koutsovoulos G."/>
            <person name="Laetsch D."/>
            <person name="Stevens L."/>
            <person name="Kumar S."/>
            <person name="Horikawa D."/>
            <person name="Ishino K."/>
            <person name="Komine S."/>
            <person name="Tomita M."/>
            <person name="Blaxter M."/>
            <person name="Arakawa K."/>
        </authorList>
    </citation>
    <scope>NUCLEOTIDE SEQUENCE [LARGE SCALE GENOMIC DNA]</scope>
    <source>
        <strain evidence="14">Z151</strain>
    </source>
</reference>
<dbReference type="GO" id="GO:0015385">
    <property type="term" value="F:sodium:proton antiporter activity"/>
    <property type="evidence" value="ECO:0007669"/>
    <property type="project" value="InterPro"/>
</dbReference>
<evidence type="ECO:0000313" key="14">
    <source>
        <dbReference type="Proteomes" id="UP000192578"/>
    </source>
</evidence>
<dbReference type="AlphaFoldDB" id="A0A1W0WCW5"/>
<evidence type="ECO:0000256" key="2">
    <source>
        <dbReference type="ARBA" id="ARBA00022448"/>
    </source>
</evidence>
<evidence type="ECO:0000313" key="13">
    <source>
        <dbReference type="EMBL" id="OQV13051.1"/>
    </source>
</evidence>
<feature type="transmembrane region" description="Helical" evidence="11">
    <location>
        <begin position="168"/>
        <end position="186"/>
    </location>
</feature>
<dbReference type="GO" id="GO:0015386">
    <property type="term" value="F:potassium:proton antiporter activity"/>
    <property type="evidence" value="ECO:0007669"/>
    <property type="project" value="TreeGrafter"/>
</dbReference>
<evidence type="ECO:0000256" key="5">
    <source>
        <dbReference type="ARBA" id="ARBA00022989"/>
    </source>
</evidence>
<evidence type="ECO:0000256" key="8">
    <source>
        <dbReference type="ARBA" id="ARBA00023136"/>
    </source>
</evidence>
<sequence>MNETKKITGPCNEEDHGTVQDIRIVTIDFPGLQPTPLRSSPHGLDEKSPTTASDSSRGDGVSQNVAKGGSDARDRRGLGYKFVFDEHDTDAAATDAGAAAARASSDDTASHTATDSSSHGTGRSGHGTADEHASHDGKVHAPEILYIFLTLTIGAIARYGLKMVRDWFVMPYTVFVLLLGIIYGLMDEYIEMGNKESPTSVYVSIAKVDANVLLLIFLPGLIYEAAFQMQTHLFKKLLPHMLIIGTAGLAFNVITIAYISVGMFATVDPGTNTTTDWNWKVGMLFSAVVSASDPIAAVALLKEAGSSKTLTTVLEGTSLLSDTSAVVLTKLFRKLADAETVDPTGSDIAIAVFKNVLGGPVWGLGVGFLLTSLLSRVSSVWKAELILIVVTPYLVFWAADAGFDISGALATMVLGLWMSSHRTCISPDVEELVNRIWQLICLVSNTLIFSLVGVIIVQKVVAMSNKDDDETIIPISAHDLLDLFIINIFLILIRYCYNP</sequence>
<feature type="transmembrane region" description="Helical" evidence="11">
    <location>
        <begin position="480"/>
        <end position="497"/>
    </location>
</feature>
<feature type="region of interest" description="Disordered" evidence="10">
    <location>
        <begin position="95"/>
        <end position="135"/>
    </location>
</feature>
<evidence type="ECO:0000256" key="1">
    <source>
        <dbReference type="ARBA" id="ARBA00004651"/>
    </source>
</evidence>
<keyword evidence="4 11" id="KW-0812">Transmembrane</keyword>